<evidence type="ECO:0000256" key="1">
    <source>
        <dbReference type="SAM" id="MobiDB-lite"/>
    </source>
</evidence>
<dbReference type="AlphaFoldDB" id="A0A3G8JRK3"/>
<dbReference type="Pfam" id="PF02720">
    <property type="entry name" value="DUF222"/>
    <property type="match status" value="1"/>
</dbReference>
<evidence type="ECO:0000259" key="2">
    <source>
        <dbReference type="Pfam" id="PF02720"/>
    </source>
</evidence>
<evidence type="ECO:0000313" key="4">
    <source>
        <dbReference type="Proteomes" id="UP000271469"/>
    </source>
</evidence>
<feature type="domain" description="DUF222" evidence="2">
    <location>
        <begin position="95"/>
        <end position="386"/>
    </location>
</feature>
<protein>
    <recommendedName>
        <fullName evidence="2">DUF222 domain-containing protein</fullName>
    </recommendedName>
</protein>
<name>A0A3G8JRK3_9ACTN</name>
<feature type="compositionally biased region" description="Low complexity" evidence="1">
    <location>
        <begin position="495"/>
        <end position="508"/>
    </location>
</feature>
<dbReference type="Proteomes" id="UP000271469">
    <property type="component" value="Chromosome"/>
</dbReference>
<dbReference type="KEGG" id="gom:D7316_04169"/>
<gene>
    <name evidence="3" type="ORF">D7316_04169</name>
</gene>
<sequence length="539" mass="58567">MFPGFFVRKVFSVSGSAWSLSSWWGVPSPWPDVAPLFTGGVSAEEIPAADTNDLVGSFVSLQRGQSFLAWQKYQTAAELHARIVGSDPDPHALFLKDGFADCAARIAISLSISQHAAEKIINQALALRDRLPQVAERLRDGRISADLVATIISRSDLVDGHEYAAVVDVEVAAALDLHEGAWSRERVQDMVDRIVFRHDPDAVRERRRRALDARGMWVRDGKDGTATLTATMAAENAQIAAAAVKALAAAACEFDGRTRQQRASDAAFALLTGTPFECQCGHVDCSAQIPESSTIPPVDSKVVIHVVCDESTAAGTAHNAGFVAGHGVVSDAHVRDLIARPDAVVRPLVPPGTPQNSDGTITLPAYRPSDPYRPSSALDLFVRIRDAYSVIPGSSVSSFVADVDHVVEYDHRHPARGGQTTADNLNSKDRFGHLLKTFGDWIDDQYRDLTGRLHTEFTTPEGLVVTGDPEHLDVLFPGLRRIRFAAPAQGPPDLTTPAPTVETPAAPTRSQSRVSAKHTRRQQERERNRRRRISNETDG</sequence>
<feature type="region of interest" description="Disordered" evidence="1">
    <location>
        <begin position="348"/>
        <end position="368"/>
    </location>
</feature>
<dbReference type="EMBL" id="CP033972">
    <property type="protein sequence ID" value="AZG47558.1"/>
    <property type="molecule type" value="Genomic_DNA"/>
</dbReference>
<organism evidence="3 4">
    <name type="scientific">Gordonia insulae</name>
    <dbReference type="NCBI Taxonomy" id="2420509"/>
    <lineage>
        <taxon>Bacteria</taxon>
        <taxon>Bacillati</taxon>
        <taxon>Actinomycetota</taxon>
        <taxon>Actinomycetes</taxon>
        <taxon>Mycobacteriales</taxon>
        <taxon>Gordoniaceae</taxon>
        <taxon>Gordonia</taxon>
    </lineage>
</organism>
<dbReference type="InterPro" id="IPR003870">
    <property type="entry name" value="DUF222"/>
</dbReference>
<feature type="region of interest" description="Disordered" evidence="1">
    <location>
        <begin position="487"/>
        <end position="539"/>
    </location>
</feature>
<proteinExistence type="predicted"/>
<reference evidence="3 4" key="1">
    <citation type="submission" date="2018-11" db="EMBL/GenBank/DDBJ databases">
        <title>Gordonia insulae sp. nov., isolated from an island soil.</title>
        <authorList>
            <person name="Kim Y.S."/>
            <person name="Kim S.B."/>
        </authorList>
    </citation>
    <scope>NUCLEOTIDE SEQUENCE [LARGE SCALE GENOMIC DNA]</scope>
    <source>
        <strain evidence="3 4">MMS17-SY073</strain>
    </source>
</reference>
<accession>A0A3G8JRK3</accession>
<keyword evidence="4" id="KW-1185">Reference proteome</keyword>
<evidence type="ECO:0000313" key="3">
    <source>
        <dbReference type="EMBL" id="AZG47558.1"/>
    </source>
</evidence>